<dbReference type="OrthoDB" id="10054429at2759"/>
<dbReference type="Pfam" id="PF13520">
    <property type="entry name" value="AA_permease_2"/>
    <property type="match status" value="2"/>
</dbReference>
<dbReference type="AlphaFoldDB" id="A0A0D6EM47"/>
<dbReference type="Gene3D" id="1.20.1740.10">
    <property type="entry name" value="Amino acid/polyamine transporter I"/>
    <property type="match status" value="1"/>
</dbReference>
<accession>A0A0D6EM47</accession>
<organism evidence="7 8">
    <name type="scientific">Sporidiobolus salmonicolor</name>
    <name type="common">Yeast-like fungus</name>
    <name type="synonym">Sporobolomyces salmonicolor</name>
    <dbReference type="NCBI Taxonomy" id="5005"/>
    <lineage>
        <taxon>Eukaryota</taxon>
        <taxon>Fungi</taxon>
        <taxon>Dikarya</taxon>
        <taxon>Basidiomycota</taxon>
        <taxon>Pucciniomycotina</taxon>
        <taxon>Microbotryomycetes</taxon>
        <taxon>Sporidiobolales</taxon>
        <taxon>Sporidiobolaceae</taxon>
        <taxon>Sporobolomyces</taxon>
    </lineage>
</organism>
<feature type="transmembrane region" description="Helical" evidence="6">
    <location>
        <begin position="91"/>
        <end position="112"/>
    </location>
</feature>
<keyword evidence="8" id="KW-1185">Reference proteome</keyword>
<dbReference type="GO" id="GO:0022857">
    <property type="term" value="F:transmembrane transporter activity"/>
    <property type="evidence" value="ECO:0007669"/>
    <property type="project" value="InterPro"/>
</dbReference>
<name>A0A0D6EM47_SPOSA</name>
<feature type="transmembrane region" description="Helical" evidence="6">
    <location>
        <begin position="52"/>
        <end position="71"/>
    </location>
</feature>
<dbReference type="GO" id="GO:0016020">
    <property type="term" value="C:membrane"/>
    <property type="evidence" value="ECO:0007669"/>
    <property type="project" value="UniProtKB-SubCell"/>
</dbReference>
<keyword evidence="2" id="KW-0813">Transport</keyword>
<feature type="transmembrane region" description="Helical" evidence="6">
    <location>
        <begin position="240"/>
        <end position="265"/>
    </location>
</feature>
<feature type="transmembrane region" description="Helical" evidence="6">
    <location>
        <begin position="341"/>
        <end position="361"/>
    </location>
</feature>
<protein>
    <submittedName>
        <fullName evidence="7">SPOSA6832_02761-mRNA-1:cds</fullName>
    </submittedName>
</protein>
<evidence type="ECO:0000256" key="3">
    <source>
        <dbReference type="ARBA" id="ARBA00022692"/>
    </source>
</evidence>
<comment type="subcellular location">
    <subcellularLocation>
        <location evidence="1">Membrane</location>
        <topology evidence="1">Multi-pass membrane protein</topology>
    </subcellularLocation>
</comment>
<evidence type="ECO:0000256" key="6">
    <source>
        <dbReference type="SAM" id="Phobius"/>
    </source>
</evidence>
<feature type="transmembrane region" description="Helical" evidence="6">
    <location>
        <begin position="475"/>
        <end position="497"/>
    </location>
</feature>
<dbReference type="InterPro" id="IPR002293">
    <property type="entry name" value="AA/rel_permease1"/>
</dbReference>
<evidence type="ECO:0000256" key="5">
    <source>
        <dbReference type="ARBA" id="ARBA00023136"/>
    </source>
</evidence>
<feature type="transmembrane region" description="Helical" evidence="6">
    <location>
        <begin position="567"/>
        <end position="588"/>
    </location>
</feature>
<gene>
    <name evidence="7" type="primary">SPOSA6832_02761</name>
</gene>
<evidence type="ECO:0000313" key="7">
    <source>
        <dbReference type="EMBL" id="CEQ41072.1"/>
    </source>
</evidence>
<dbReference type="PANTHER" id="PTHR45649:SF9">
    <property type="entry name" value="AMINO-ACID PERMEASE 2"/>
    <property type="match status" value="1"/>
</dbReference>
<feature type="transmembrane region" description="Helical" evidence="6">
    <location>
        <begin position="285"/>
        <end position="308"/>
    </location>
</feature>
<sequence>MSGISSDSEKETSRLSLPAKAQNARNAVSSIAASDEAVLARMGYKQEFKREFTNLSTISFAFSIMGVASSVVTTFNTPFSLGGPASVVWCWFLGTFMCFCLGTSIAGASRLYSEYGASLIRRFSTELVSAYPTNGGLYSASAYLVPKKYRAIVGWSVGWLNLMGQVAGVASTAFGLAQMILAAASLSTDGTFVANSWQTYLTYLALLIIHGVLNVRPILPWFENVWRLSTNLEQSVGTRWLATMTRTFVFFNIGTVFAIIIALLIKTEHKHTASYTFTHSINGSGWSSQGLTFLLGLLSVVSLDLLLVERSLIASLILQQWTMTDYDATAHISEEVKRAQIAAPTAIFVAVIGTGIVGWVYNIVYVLCSGDMADTLDFGVSGYAPAQIIWQNVGPNGFYVLWSFVCFIAFQVVATATQANARSFHAFSRDNGLPDGGFFARLAPNRIPVNAVWLVVFISSLMGLLVFASPVAVNAIFALAAMGMDTSYIIPIACKLLYRDHPEVQYKPGPFDLGRGFLGWTINLIAIFWTSFVVIILALPTIRPVDAENMNCAAVRPLWAVWIRSHVLTYASAVTGGVMLLSLLYFFAGGRRRYTGPRNLVHDKVQEEQAATGDELVDSGKD</sequence>
<feature type="transmembrane region" description="Helical" evidence="6">
    <location>
        <begin position="451"/>
        <end position="469"/>
    </location>
</feature>
<keyword evidence="3 6" id="KW-0812">Transmembrane</keyword>
<evidence type="ECO:0000256" key="1">
    <source>
        <dbReference type="ARBA" id="ARBA00004141"/>
    </source>
</evidence>
<feature type="transmembrane region" description="Helical" evidence="6">
    <location>
        <begin position="399"/>
        <end position="419"/>
    </location>
</feature>
<feature type="transmembrane region" description="Helical" evidence="6">
    <location>
        <begin position="517"/>
        <end position="539"/>
    </location>
</feature>
<evidence type="ECO:0000256" key="4">
    <source>
        <dbReference type="ARBA" id="ARBA00022989"/>
    </source>
</evidence>
<evidence type="ECO:0000313" key="8">
    <source>
        <dbReference type="Proteomes" id="UP000243876"/>
    </source>
</evidence>
<feature type="transmembrane region" description="Helical" evidence="6">
    <location>
        <begin position="200"/>
        <end position="219"/>
    </location>
</feature>
<keyword evidence="4 6" id="KW-1133">Transmembrane helix</keyword>
<reference evidence="8" key="1">
    <citation type="submission" date="2015-02" db="EMBL/GenBank/DDBJ databases">
        <authorList>
            <person name="Gon?alves P."/>
        </authorList>
    </citation>
    <scope>NUCLEOTIDE SEQUENCE [LARGE SCALE GENOMIC DNA]</scope>
</reference>
<proteinExistence type="predicted"/>
<feature type="transmembrane region" description="Helical" evidence="6">
    <location>
        <begin position="157"/>
        <end position="180"/>
    </location>
</feature>
<dbReference type="PIRSF" id="PIRSF006060">
    <property type="entry name" value="AA_transporter"/>
    <property type="match status" value="1"/>
</dbReference>
<dbReference type="EMBL" id="CENE01000011">
    <property type="protein sequence ID" value="CEQ41072.1"/>
    <property type="molecule type" value="Genomic_DNA"/>
</dbReference>
<keyword evidence="5 6" id="KW-0472">Membrane</keyword>
<dbReference type="Proteomes" id="UP000243876">
    <property type="component" value="Unassembled WGS sequence"/>
</dbReference>
<dbReference type="PANTHER" id="PTHR45649">
    <property type="entry name" value="AMINO-ACID PERMEASE BAT1"/>
    <property type="match status" value="1"/>
</dbReference>
<evidence type="ECO:0000256" key="2">
    <source>
        <dbReference type="ARBA" id="ARBA00022448"/>
    </source>
</evidence>